<dbReference type="InterPro" id="IPR007361">
    <property type="entry name" value="DUF427"/>
</dbReference>
<dbReference type="Gene3D" id="2.170.150.40">
    <property type="entry name" value="Domain of unknown function (DUF427)"/>
    <property type="match status" value="1"/>
</dbReference>
<dbReference type="AlphaFoldDB" id="A0A0A0B9E7"/>
<proteinExistence type="predicted"/>
<dbReference type="Proteomes" id="UP000029833">
    <property type="component" value="Unassembled WGS sequence"/>
</dbReference>
<keyword evidence="3" id="KW-1185">Reference proteome</keyword>
<dbReference type="STRING" id="1408250.Q760_13495"/>
<protein>
    <recommendedName>
        <fullName evidence="1">DUF427 domain-containing protein</fullName>
    </recommendedName>
</protein>
<dbReference type="RefSeq" id="WP_034628813.1">
    <property type="nucleotide sequence ID" value="NZ_AXNT01000048.1"/>
</dbReference>
<dbReference type="PANTHER" id="PTHR34310">
    <property type="entry name" value="DUF427 DOMAIN PROTEIN (AFU_ORTHOLOGUE AFUA_3G02220)"/>
    <property type="match status" value="1"/>
</dbReference>
<reference evidence="2 3" key="1">
    <citation type="submission" date="2013-10" db="EMBL/GenBank/DDBJ databases">
        <authorList>
            <person name="Wang G."/>
            <person name="Zhuang W."/>
        </authorList>
    </citation>
    <scope>NUCLEOTIDE SEQUENCE [LARGE SCALE GENOMIC DNA]</scope>
    <source>
        <strain evidence="2 3">DSM 20118</strain>
    </source>
</reference>
<evidence type="ECO:0000259" key="1">
    <source>
        <dbReference type="Pfam" id="PF04248"/>
    </source>
</evidence>
<dbReference type="InterPro" id="IPR038694">
    <property type="entry name" value="DUF427_sf"/>
</dbReference>
<comment type="caution">
    <text evidence="2">The sequence shown here is derived from an EMBL/GenBank/DDBJ whole genome shotgun (WGS) entry which is preliminary data.</text>
</comment>
<gene>
    <name evidence="2" type="ORF">Q760_13495</name>
</gene>
<feature type="domain" description="DUF427" evidence="1">
    <location>
        <begin position="1"/>
        <end position="87"/>
    </location>
</feature>
<dbReference type="EMBL" id="AXNT01000048">
    <property type="protein sequence ID" value="KGM02429.1"/>
    <property type="molecule type" value="Genomic_DNA"/>
</dbReference>
<name>A0A0A0B9E7_9CELL</name>
<dbReference type="PANTHER" id="PTHR34310:SF5">
    <property type="entry name" value="DUF427 DOMAIN PROTEIN (AFU_ORTHOLOGUE AFUA_3G02220)"/>
    <property type="match status" value="1"/>
</dbReference>
<organism evidence="2 3">
    <name type="scientific">Cellulomonas cellasea DSM 20118</name>
    <dbReference type="NCBI Taxonomy" id="1408250"/>
    <lineage>
        <taxon>Bacteria</taxon>
        <taxon>Bacillati</taxon>
        <taxon>Actinomycetota</taxon>
        <taxon>Actinomycetes</taxon>
        <taxon>Micrococcales</taxon>
        <taxon>Cellulomonadaceae</taxon>
        <taxon>Cellulomonas</taxon>
    </lineage>
</organism>
<dbReference type="Pfam" id="PF04248">
    <property type="entry name" value="NTP_transf_9"/>
    <property type="match status" value="1"/>
</dbReference>
<accession>A0A0A0B9E7</accession>
<dbReference type="OrthoDB" id="9815163at2"/>
<evidence type="ECO:0000313" key="2">
    <source>
        <dbReference type="EMBL" id="KGM02429.1"/>
    </source>
</evidence>
<sequence length="93" mass="10249">MRATFNGQTLAESDATVVVEGNHYFPPESVDWELLEATDTHTTCPWKGVASYWSVADAGPEAKDVAWAYPDPKDAAKEITNHVAFWRGVVVEP</sequence>
<evidence type="ECO:0000313" key="3">
    <source>
        <dbReference type="Proteomes" id="UP000029833"/>
    </source>
</evidence>